<reference evidence="1 2" key="1">
    <citation type="submission" date="2021-02" db="EMBL/GenBank/DDBJ databases">
        <authorList>
            <person name="Vanwijnsberghe S."/>
        </authorList>
    </citation>
    <scope>NUCLEOTIDE SEQUENCE [LARGE SCALE GENOMIC DNA]</scope>
    <source>
        <strain evidence="1 2">R-69776</strain>
    </source>
</reference>
<comment type="caution">
    <text evidence="1">The sequence shown here is derived from an EMBL/GenBank/DDBJ whole genome shotgun (WGS) entry which is preliminary data.</text>
</comment>
<dbReference type="EMBL" id="CAJNBH010000015">
    <property type="protein sequence ID" value="CAE6793896.1"/>
    <property type="molecule type" value="Genomic_DNA"/>
</dbReference>
<sequence>MRAVNRGTKQPPAALKARNAAGLTELERVRSHLNAVLPAGQKRKPFPFLAYKAEEVKRRLEELFHGKCAYCESFYGSQAPVDVEHYRPKGSIEGEPHHTGYWWLAMDWCNLLPSCLDCNRRRKQLNPTTISDLKVLYDTMLSGKQDSFPVAGVRAVAEATEFATEEAILLDPTRDNPDEHLVFWLGDDHAAGLVLPKAANATAHRPLPAAVVDPAAVARHAEAENLSVRGAVSIQVYGLNRVRLVQERARLVQRLRFLESLVVDVGKIVQSLDQAHLTGTPEVDQAVRSLRLLQGRVLSEMRGLAAPNAPYSALAHAYLKDFKTRLGLSIGHPKT</sequence>
<dbReference type="CDD" id="cd00085">
    <property type="entry name" value="HNHc"/>
    <property type="match status" value="1"/>
</dbReference>
<dbReference type="InterPro" id="IPR003615">
    <property type="entry name" value="HNH_nuc"/>
</dbReference>
<dbReference type="Gene3D" id="1.10.30.50">
    <property type="match status" value="1"/>
</dbReference>
<gene>
    <name evidence="1" type="ORF">R69776_04890</name>
</gene>
<protein>
    <recommendedName>
        <fullName evidence="3">Endonuclease</fullName>
    </recommendedName>
</protein>
<keyword evidence="2" id="KW-1185">Reference proteome</keyword>
<proteinExistence type="predicted"/>
<accession>A0ABN7ME90</accession>
<dbReference type="Proteomes" id="UP000673821">
    <property type="component" value="Unassembled WGS sequence"/>
</dbReference>
<organism evidence="1 2">
    <name type="scientific">Paraburkholderia nemoris</name>
    <dbReference type="NCBI Taxonomy" id="2793076"/>
    <lineage>
        <taxon>Bacteria</taxon>
        <taxon>Pseudomonadati</taxon>
        <taxon>Pseudomonadota</taxon>
        <taxon>Betaproteobacteria</taxon>
        <taxon>Burkholderiales</taxon>
        <taxon>Burkholderiaceae</taxon>
        <taxon>Paraburkholderia</taxon>
    </lineage>
</organism>
<evidence type="ECO:0000313" key="2">
    <source>
        <dbReference type="Proteomes" id="UP000673821"/>
    </source>
</evidence>
<evidence type="ECO:0000313" key="1">
    <source>
        <dbReference type="EMBL" id="CAE6793896.1"/>
    </source>
</evidence>
<evidence type="ECO:0008006" key="3">
    <source>
        <dbReference type="Google" id="ProtNLM"/>
    </source>
</evidence>
<name>A0ABN7ME90_9BURK</name>